<dbReference type="STRING" id="1343740.M271_23305"/>
<name>A0A0A0NGR8_STRRN</name>
<organism evidence="1 2">
    <name type="scientific">Streptomyces rapamycinicus (strain ATCC 29253 / DSM 41530 / NRRL 5491 / AYB-994)</name>
    <name type="common">Streptomyces hygroscopicus (strain ATCC 29253)</name>
    <dbReference type="NCBI Taxonomy" id="1343740"/>
    <lineage>
        <taxon>Bacteria</taxon>
        <taxon>Bacillati</taxon>
        <taxon>Actinomycetota</taxon>
        <taxon>Actinomycetes</taxon>
        <taxon>Kitasatosporales</taxon>
        <taxon>Streptomycetaceae</taxon>
        <taxon>Streptomyces</taxon>
        <taxon>Streptomyces violaceusniger group</taxon>
    </lineage>
</organism>
<dbReference type="EMBL" id="QYCY01000001">
    <property type="protein sequence ID" value="RLV80748.1"/>
    <property type="molecule type" value="Genomic_DNA"/>
</dbReference>
<accession>A0A0A0NGR8</accession>
<dbReference type="KEGG" id="src:M271_23305"/>
<evidence type="ECO:0000313" key="1">
    <source>
        <dbReference type="EMBL" id="RLV80748.1"/>
    </source>
</evidence>
<sequence>MNEPRIIPPPPDYAPTVGRTTWWANTPPEPTVIVLAAEEPQEQPKRRLLSDVRWRPTAVLFALSPGLWWAHTLTDPELTTGGAYVISGITVLITGGLDHARGWWITRVALYAALIGPTLALPGRPALDLALYLITGATP</sequence>
<protein>
    <submittedName>
        <fullName evidence="1">Uncharacterized protein</fullName>
    </submittedName>
</protein>
<comment type="caution">
    <text evidence="1">The sequence shown here is derived from an EMBL/GenBank/DDBJ whole genome shotgun (WGS) entry which is preliminary data.</text>
</comment>
<dbReference type="HOGENOM" id="CLU_1844024_0_0_11"/>
<gene>
    <name evidence="1" type="ORF">D3C57_120225</name>
</gene>
<proteinExistence type="predicted"/>
<dbReference type="RefSeq" id="WP_020869612.1">
    <property type="nucleotide sequence ID" value="NC_022785.1"/>
</dbReference>
<dbReference type="AlphaFoldDB" id="A0A0A0NGR8"/>
<evidence type="ECO:0000313" key="2">
    <source>
        <dbReference type="Proteomes" id="UP000281594"/>
    </source>
</evidence>
<reference evidence="1 2" key="1">
    <citation type="journal article" date="2018" name="J. Biol. Chem.">
        <title>Discovery of the actinoplanic acid pathway in Streptomyces rapamycinicus reveals a genetically conserved synergism with rapamycin.</title>
        <authorList>
            <person name="Mrak P."/>
            <person name="Krastel P."/>
            <person name="Pivk Lukancic P."/>
            <person name="Tao J."/>
            <person name="Pistorius D."/>
            <person name="Moore C.M."/>
        </authorList>
    </citation>
    <scope>NUCLEOTIDE SEQUENCE [LARGE SCALE GENOMIC DNA]</scope>
    <source>
        <strain evidence="1 2">NRRL 5491</strain>
    </source>
</reference>
<dbReference type="Proteomes" id="UP000281594">
    <property type="component" value="Unassembled WGS sequence"/>
</dbReference>